<keyword evidence="3" id="KW-1185">Reference proteome</keyword>
<dbReference type="Pfam" id="PF23868">
    <property type="entry name" value="Mmc1_C"/>
    <property type="match status" value="1"/>
</dbReference>
<dbReference type="InParanoid" id="A5DV36"/>
<dbReference type="eggNOG" id="ENOG502RY8K">
    <property type="taxonomic scope" value="Eukaryota"/>
</dbReference>
<dbReference type="InterPro" id="IPR056196">
    <property type="entry name" value="Mmc1_C"/>
</dbReference>
<accession>A5DV36</accession>
<dbReference type="KEGG" id="lel:PVL30_001191"/>
<evidence type="ECO:0000313" key="3">
    <source>
        <dbReference type="Proteomes" id="UP000001996"/>
    </source>
</evidence>
<dbReference type="HOGENOM" id="CLU_517767_0_0_1"/>
<dbReference type="PANTHER" id="PTHR38644:SF1">
    <property type="entry name" value="EXPRESSED PROTEIN"/>
    <property type="match status" value="1"/>
</dbReference>
<dbReference type="OrthoDB" id="5319015at2759"/>
<feature type="domain" description="Mmc1 C-terminal" evidence="1">
    <location>
        <begin position="359"/>
        <end position="530"/>
    </location>
</feature>
<dbReference type="EMBL" id="CH981524">
    <property type="protein sequence ID" value="EDK43044.1"/>
    <property type="molecule type" value="Genomic_DNA"/>
</dbReference>
<dbReference type="Proteomes" id="UP000001996">
    <property type="component" value="Unassembled WGS sequence"/>
</dbReference>
<proteinExistence type="predicted"/>
<reference evidence="2 3" key="1">
    <citation type="journal article" date="2009" name="Nature">
        <title>Evolution of pathogenicity and sexual reproduction in eight Candida genomes.</title>
        <authorList>
            <person name="Butler G."/>
            <person name="Rasmussen M.D."/>
            <person name="Lin M.F."/>
            <person name="Santos M.A."/>
            <person name="Sakthikumar S."/>
            <person name="Munro C.A."/>
            <person name="Rheinbay E."/>
            <person name="Grabherr M."/>
            <person name="Forche A."/>
            <person name="Reedy J.L."/>
            <person name="Agrafioti I."/>
            <person name="Arnaud M.B."/>
            <person name="Bates S."/>
            <person name="Brown A.J."/>
            <person name="Brunke S."/>
            <person name="Costanzo M.C."/>
            <person name="Fitzpatrick D.A."/>
            <person name="de Groot P.W."/>
            <person name="Harris D."/>
            <person name="Hoyer L.L."/>
            <person name="Hube B."/>
            <person name="Klis F.M."/>
            <person name="Kodira C."/>
            <person name="Lennard N."/>
            <person name="Logue M.E."/>
            <person name="Martin R."/>
            <person name="Neiman A.M."/>
            <person name="Nikolaou E."/>
            <person name="Quail M.A."/>
            <person name="Quinn J."/>
            <person name="Santos M.C."/>
            <person name="Schmitzberger F.F."/>
            <person name="Sherlock G."/>
            <person name="Shah P."/>
            <person name="Silverstein K.A."/>
            <person name="Skrzypek M.S."/>
            <person name="Soll D."/>
            <person name="Staggs R."/>
            <person name="Stansfield I."/>
            <person name="Stumpf M.P."/>
            <person name="Sudbery P.E."/>
            <person name="Srikantha T."/>
            <person name="Zeng Q."/>
            <person name="Berman J."/>
            <person name="Berriman M."/>
            <person name="Heitman J."/>
            <person name="Gow N.A."/>
            <person name="Lorenz M.C."/>
            <person name="Birren B.W."/>
            <person name="Kellis M."/>
            <person name="Cuomo C.A."/>
        </authorList>
    </citation>
    <scope>NUCLEOTIDE SEQUENCE [LARGE SCALE GENOMIC DNA]</scope>
    <source>
        <strain evidence="3">ATCC 11503 / BCRC 21390 / CBS 2605 / JCM 1781 / NBRC 1676 / NRRL YB-4239</strain>
    </source>
</reference>
<organism evidence="2 3">
    <name type="scientific">Lodderomyces elongisporus (strain ATCC 11503 / CBS 2605 / JCM 1781 / NBRC 1676 / NRRL YB-4239)</name>
    <name type="common">Yeast</name>
    <name type="synonym">Saccharomyces elongisporus</name>
    <dbReference type="NCBI Taxonomy" id="379508"/>
    <lineage>
        <taxon>Eukaryota</taxon>
        <taxon>Fungi</taxon>
        <taxon>Dikarya</taxon>
        <taxon>Ascomycota</taxon>
        <taxon>Saccharomycotina</taxon>
        <taxon>Pichiomycetes</taxon>
        <taxon>Debaryomycetaceae</taxon>
        <taxon>Candida/Lodderomyces clade</taxon>
        <taxon>Lodderomyces</taxon>
    </lineage>
</organism>
<dbReference type="VEuPathDB" id="FungiDB:LELG_01222"/>
<dbReference type="AlphaFoldDB" id="A5DV36"/>
<name>A5DV36_LODEL</name>
<sequence>MFAGIYRRCGRLDSRTRIRQFSLAFDSRRQLRLNSSTTRTAAPFKASTNFSDEIATETKVQTNTRPKETLMYNLNNYISTFPEDSMINSQINTLKQLLYKKHHSQTIKVGLLYANDSVRESSKILECLLGDPLASNNKVWFDAIQNRVKGQSKFIYNGDSFHVSENGNEFHVPAPILSSIYRSTLYSATEKNEGQEHNVVNDILLEEVDKTSISDRLDEFAFFIYVTTHFGGVGNNSNLPLLVQNKILLEIIDNIEYTPHSTQSSPLRLDSSLHTHVVKINSQLAYEGIIAFLKDDVEAADILINNMSHSNIYELYKVIGKFLQTNTLCTWYLDSITSSVRNELTGDVALAEDEAGFMQAEISNFVQTVNAELQYRFAPDTNQFVRSRLSWWKLYYKNDNVEYDLKDFFNEHFMNQSIESYNFLRGRILSADDSIAAEKNPLLKLKNDVINRRVTEEVQPMVYSIISKAFVYYQLPITVVSAFAYQFFDFSGNASIALLGLGWVVGFNYVSRNWLAFIKAWTLNLVEDIRVCISTQCVNNGLMRESNIQTEKEKAANIARRKILRELENA</sequence>
<dbReference type="PANTHER" id="PTHR38644">
    <property type="entry name" value="EXPRESSED PROTEIN"/>
    <property type="match status" value="1"/>
</dbReference>
<protein>
    <recommendedName>
        <fullName evidence="1">Mmc1 C-terminal domain-containing protein</fullName>
    </recommendedName>
</protein>
<gene>
    <name evidence="2" type="ORF">LELG_01222</name>
</gene>
<evidence type="ECO:0000313" key="2">
    <source>
        <dbReference type="EMBL" id="EDK43044.1"/>
    </source>
</evidence>
<evidence type="ECO:0000259" key="1">
    <source>
        <dbReference type="Pfam" id="PF23868"/>
    </source>
</evidence>
<dbReference type="GeneID" id="5235626"/>
<dbReference type="OMA" id="AFVYYQL"/>